<name>R7ZPT6_9BACT</name>
<organism evidence="2 3">
    <name type="scientific">Lunatimonas lonarensis</name>
    <dbReference type="NCBI Taxonomy" id="1232681"/>
    <lineage>
        <taxon>Bacteria</taxon>
        <taxon>Pseudomonadati</taxon>
        <taxon>Bacteroidota</taxon>
        <taxon>Cytophagia</taxon>
        <taxon>Cytophagales</taxon>
        <taxon>Cyclobacteriaceae</taxon>
    </lineage>
</organism>
<dbReference type="Proteomes" id="UP000013909">
    <property type="component" value="Unassembled WGS sequence"/>
</dbReference>
<dbReference type="AlphaFoldDB" id="R7ZPT6"/>
<keyword evidence="1" id="KW-0812">Transmembrane</keyword>
<feature type="transmembrane region" description="Helical" evidence="1">
    <location>
        <begin position="30"/>
        <end position="49"/>
    </location>
</feature>
<keyword evidence="3" id="KW-1185">Reference proteome</keyword>
<dbReference type="EMBL" id="AQHR01000088">
    <property type="protein sequence ID" value="EON76039.1"/>
    <property type="molecule type" value="Genomic_DNA"/>
</dbReference>
<protein>
    <submittedName>
        <fullName evidence="2">Uncharacterized protein</fullName>
    </submittedName>
</protein>
<accession>R7ZPT6</accession>
<comment type="caution">
    <text evidence="2">The sequence shown here is derived from an EMBL/GenBank/DDBJ whole genome shotgun (WGS) entry which is preliminary data.</text>
</comment>
<evidence type="ECO:0000313" key="3">
    <source>
        <dbReference type="Proteomes" id="UP000013909"/>
    </source>
</evidence>
<keyword evidence="1" id="KW-1133">Transmembrane helix</keyword>
<evidence type="ECO:0000313" key="2">
    <source>
        <dbReference type="EMBL" id="EON76039.1"/>
    </source>
</evidence>
<sequence length="58" mass="6646">MFRTLLFVYFFGCLAASIYAFLAPGTDVSILTRISLVMFTALAGWLLYWNGRKSQFKK</sequence>
<evidence type="ECO:0000256" key="1">
    <source>
        <dbReference type="SAM" id="Phobius"/>
    </source>
</evidence>
<keyword evidence="1" id="KW-0472">Membrane</keyword>
<reference evidence="2 3" key="1">
    <citation type="submission" date="2013-02" db="EMBL/GenBank/DDBJ databases">
        <title>A novel strain isolated from Lonar lake, Maharashtra, India.</title>
        <authorList>
            <person name="Singh A."/>
        </authorList>
    </citation>
    <scope>NUCLEOTIDE SEQUENCE [LARGE SCALE GENOMIC DNA]</scope>
    <source>
        <strain evidence="2 3">AK24</strain>
    </source>
</reference>
<proteinExistence type="predicted"/>
<gene>
    <name evidence="2" type="ORF">ADIS_3167</name>
</gene>